<dbReference type="GO" id="GO:0070939">
    <property type="term" value="C:Dsl1/NZR complex"/>
    <property type="evidence" value="ECO:0007669"/>
    <property type="project" value="InterPro"/>
</dbReference>
<dbReference type="Gene3D" id="1.20.58.670">
    <property type="entry name" value="Dsl1p vesicle tethering complex, Tip20p subunit, domain D"/>
    <property type="match status" value="1"/>
</dbReference>
<dbReference type="InterPro" id="IPR042044">
    <property type="entry name" value="EXOC6PINT-1/Sec15/Tip20_C_dom2"/>
</dbReference>
<sequence length="725" mass="83564">MTVETVTKLEQREKIIKKTKKWLNERLGNDVDNLMLVNEIYEDWSKKKNQLERSLASVSSEVPSKVSDAARNVDDACIFINKTLAEIDGMLEKIKNQTVCSEKLYWNLKEYFDKINELDRFLSYLKVLKTAQEASNSLKSNLSTQDVDKSIFEYNLLCNTSLSLMDSKCTHLKDFLFQTTKYWNGILKEIISNEFTNIMKSVNWPIVGTNLASSPSTDALTRFQNCVGHLLKIQLPAELKDKPVVSSSLQVSFPSLTLPIIQLLIPLRKRFLYHFTGSRQTNRIDKPEWYFTQILSWIRDHENFLQTWVQPIYNDLNVDKVVVVEFMCGLVQMSVEKLQCDLEEVQYDDTLFSHTVDEALGYERELRQVHSYPLSLPGPLHVLTQAQLFVKWIRMEKKFAREKMDAMLISDSAWYTLSGLDDEKTTEVAHTFLALISTMTDRYSLLPQPGHRLQFVELELELIDDLRVSLLQILHLERADPINSKVPAILNTVHHLKTALEQYDVSPTVLLLQHYKSQYSTNENDGGIFHETITLLERLQVQLLEELSAAVLMEVKARSRPYRKFRWFSLTDDDFDGTSVTQEACPMFQALADNLHKLHESLSEKMFGSLWRMVSSQLNNFLYEELILNNTFSITGGRVLEKDIMKFLIPLFQQYTSAPIPYFFPIKEACNLLSLPSLPIAVKKAVLTENLHEMKFGLSEKIKHLNLEQAAAVLSHRIDVAPSLI</sequence>
<reference evidence="1" key="1">
    <citation type="submission" date="2022-01" db="EMBL/GenBank/DDBJ databases">
        <authorList>
            <person name="King R."/>
        </authorList>
    </citation>
    <scope>NUCLEOTIDE SEQUENCE</scope>
</reference>
<dbReference type="GO" id="GO:0006888">
    <property type="term" value="P:endoplasmic reticulum to Golgi vesicle-mediated transport"/>
    <property type="evidence" value="ECO:0007669"/>
    <property type="project" value="InterPro"/>
</dbReference>
<evidence type="ECO:0008006" key="3">
    <source>
        <dbReference type="Google" id="ProtNLM"/>
    </source>
</evidence>
<dbReference type="PANTHER" id="PTHR13520">
    <property type="entry name" value="RAD50-INTERACTING PROTEIN 1 RINT-1"/>
    <property type="match status" value="1"/>
</dbReference>
<dbReference type="OrthoDB" id="2189254at2759"/>
<dbReference type="PANTHER" id="PTHR13520:SF0">
    <property type="entry name" value="RAD50-INTERACTING PROTEIN 1"/>
    <property type="match status" value="1"/>
</dbReference>
<dbReference type="Proteomes" id="UP001152798">
    <property type="component" value="Chromosome 1"/>
</dbReference>
<dbReference type="InterPro" id="IPR007528">
    <property type="entry name" value="RINT1_Tip20"/>
</dbReference>
<protein>
    <recommendedName>
        <fullName evidence="3">RAD50-interacting protein 1</fullName>
    </recommendedName>
</protein>
<proteinExistence type="predicted"/>
<evidence type="ECO:0000313" key="1">
    <source>
        <dbReference type="EMBL" id="CAH1390875.1"/>
    </source>
</evidence>
<accession>A0A9P0E4T1</accession>
<evidence type="ECO:0000313" key="2">
    <source>
        <dbReference type="Proteomes" id="UP001152798"/>
    </source>
</evidence>
<dbReference type="GO" id="GO:0006890">
    <property type="term" value="P:retrograde vesicle-mediated transport, Golgi to endoplasmic reticulum"/>
    <property type="evidence" value="ECO:0007669"/>
    <property type="project" value="InterPro"/>
</dbReference>
<dbReference type="EMBL" id="OV725077">
    <property type="protein sequence ID" value="CAH1390875.1"/>
    <property type="molecule type" value="Genomic_DNA"/>
</dbReference>
<dbReference type="PROSITE" id="PS51386">
    <property type="entry name" value="RINT1_TIP20"/>
    <property type="match status" value="1"/>
</dbReference>
<dbReference type="AlphaFoldDB" id="A0A9P0E4T1"/>
<name>A0A9P0E4T1_NEZVI</name>
<gene>
    <name evidence="1" type="ORF">NEZAVI_LOCUS1995</name>
</gene>
<dbReference type="GO" id="GO:0060628">
    <property type="term" value="P:regulation of ER to Golgi vesicle-mediated transport"/>
    <property type="evidence" value="ECO:0007669"/>
    <property type="project" value="TreeGrafter"/>
</dbReference>
<dbReference type="Pfam" id="PF04437">
    <property type="entry name" value="RINT1_TIP1"/>
    <property type="match status" value="1"/>
</dbReference>
<organism evidence="1 2">
    <name type="scientific">Nezara viridula</name>
    <name type="common">Southern green stink bug</name>
    <name type="synonym">Cimex viridulus</name>
    <dbReference type="NCBI Taxonomy" id="85310"/>
    <lineage>
        <taxon>Eukaryota</taxon>
        <taxon>Metazoa</taxon>
        <taxon>Ecdysozoa</taxon>
        <taxon>Arthropoda</taxon>
        <taxon>Hexapoda</taxon>
        <taxon>Insecta</taxon>
        <taxon>Pterygota</taxon>
        <taxon>Neoptera</taxon>
        <taxon>Paraneoptera</taxon>
        <taxon>Hemiptera</taxon>
        <taxon>Heteroptera</taxon>
        <taxon>Panheteroptera</taxon>
        <taxon>Pentatomomorpha</taxon>
        <taxon>Pentatomoidea</taxon>
        <taxon>Pentatomidae</taxon>
        <taxon>Pentatominae</taxon>
        <taxon>Nezara</taxon>
    </lineage>
</organism>
<keyword evidence="2" id="KW-1185">Reference proteome</keyword>